<protein>
    <submittedName>
        <fullName evidence="1">Uncharacterized protein</fullName>
    </submittedName>
</protein>
<accession>A0A8S5QTU2</accession>
<organism evidence="1">
    <name type="scientific">Podoviridae sp. ctKS020</name>
    <dbReference type="NCBI Taxonomy" id="2826552"/>
    <lineage>
        <taxon>Viruses</taxon>
        <taxon>Duplodnaviria</taxon>
        <taxon>Heunggongvirae</taxon>
        <taxon>Uroviricota</taxon>
        <taxon>Caudoviricetes</taxon>
    </lineage>
</organism>
<name>A0A8S5QTU2_9CAUD</name>
<sequence length="142" mass="16290">MKIREATAQCDKTKPNNNYDEDIKIEWLSNLDRLIAENIIRKSEAGKDFMFAGYGAATDPDTELLAPPPYDEMYVLYLHAQIDKYNQDYERYGSSLTLFNNLYQAFAGSYIREHKPVMETIDVFGDGKRRDVAYSPLDGGSR</sequence>
<proteinExistence type="predicted"/>
<dbReference type="EMBL" id="BK015730">
    <property type="protein sequence ID" value="DAE22265.1"/>
    <property type="molecule type" value="Genomic_DNA"/>
</dbReference>
<evidence type="ECO:0000313" key="1">
    <source>
        <dbReference type="EMBL" id="DAE22265.1"/>
    </source>
</evidence>
<reference evidence="1" key="1">
    <citation type="journal article" date="2021" name="Proc. Natl. Acad. Sci. U.S.A.">
        <title>A Catalog of Tens of Thousands of Viruses from Human Metagenomes Reveals Hidden Associations with Chronic Diseases.</title>
        <authorList>
            <person name="Tisza M.J."/>
            <person name="Buck C.B."/>
        </authorList>
    </citation>
    <scope>NUCLEOTIDE SEQUENCE</scope>
    <source>
        <strain evidence="1">CtKS020</strain>
    </source>
</reference>